<comment type="cofactor">
    <cofactor evidence="2 20 23">
        <name>Zn(2+)</name>
        <dbReference type="ChEBI" id="CHEBI:29105"/>
    </cofactor>
</comment>
<evidence type="ECO:0000256" key="18">
    <source>
        <dbReference type="ARBA" id="ARBA00025552"/>
    </source>
</evidence>
<evidence type="ECO:0000259" key="28">
    <source>
        <dbReference type="PROSITE" id="PS51337"/>
    </source>
</evidence>
<feature type="binding site" evidence="21 23">
    <location>
        <position position="297"/>
    </location>
    <ligand>
        <name>Zn(2+)</name>
        <dbReference type="ChEBI" id="CHEBI:29105"/>
    </ligand>
</feature>
<dbReference type="PANTHER" id="PTHR45833:SF1">
    <property type="entry name" value="METHIONINE SYNTHASE"/>
    <property type="match status" value="1"/>
</dbReference>
<dbReference type="RefSeq" id="WP_317994804.1">
    <property type="nucleotide sequence ID" value="NZ_AP025523.1"/>
</dbReference>
<evidence type="ECO:0000256" key="3">
    <source>
        <dbReference type="ARBA" id="ARBA00001956"/>
    </source>
</evidence>
<dbReference type="InterPro" id="IPR050554">
    <property type="entry name" value="Met_Synthase/Corrinoid"/>
</dbReference>
<dbReference type="SUPFAM" id="SSF51717">
    <property type="entry name" value="Dihydropteroate synthetase-like"/>
    <property type="match status" value="1"/>
</dbReference>
<evidence type="ECO:0000256" key="11">
    <source>
        <dbReference type="ARBA" id="ARBA00022679"/>
    </source>
</evidence>
<evidence type="ECO:0000256" key="12">
    <source>
        <dbReference type="ARBA" id="ARBA00022691"/>
    </source>
</evidence>
<dbReference type="Proteomes" id="UP001317532">
    <property type="component" value="Chromosome"/>
</dbReference>
<dbReference type="GO" id="GO:0008705">
    <property type="term" value="F:methionine synthase activity"/>
    <property type="evidence" value="ECO:0007669"/>
    <property type="project" value="UniProtKB-UniRule"/>
</dbReference>
<evidence type="ECO:0000256" key="9">
    <source>
        <dbReference type="ARBA" id="ARBA00022605"/>
    </source>
</evidence>
<evidence type="ECO:0000256" key="21">
    <source>
        <dbReference type="PIRSR" id="PIRSR000381-1"/>
    </source>
</evidence>
<dbReference type="InterPro" id="IPR036589">
    <property type="entry name" value="HCY_dom_sf"/>
</dbReference>
<reference evidence="29 30" key="1">
    <citation type="journal article" date="2022" name="ISME Commun">
        <title>Vulcanimicrobium alpinus gen. nov. sp. nov., the first cultivated representative of the candidate phylum 'Eremiobacterota', is a metabolically versatile aerobic anoxygenic phototroph.</title>
        <authorList>
            <person name="Yabe S."/>
            <person name="Muto K."/>
            <person name="Abe K."/>
            <person name="Yokota A."/>
            <person name="Staudigel H."/>
            <person name="Tebo B.M."/>
        </authorList>
    </citation>
    <scope>NUCLEOTIDE SEQUENCE [LARGE SCALE GENOMIC DNA]</scope>
    <source>
        <strain evidence="29 30">WC8-2</strain>
    </source>
</reference>
<feature type="binding site" evidence="21 23">
    <location>
        <position position="229"/>
    </location>
    <ligand>
        <name>Zn(2+)</name>
        <dbReference type="ChEBI" id="CHEBI:29105"/>
    </ligand>
</feature>
<evidence type="ECO:0000256" key="6">
    <source>
        <dbReference type="ARBA" id="ARBA00012032"/>
    </source>
</evidence>
<feature type="binding site" evidence="22">
    <location>
        <position position="1094"/>
    </location>
    <ligand>
        <name>S-adenosyl-L-methionine</name>
        <dbReference type="ChEBI" id="CHEBI:59789"/>
    </ligand>
</feature>
<dbReference type="KEGG" id="vab:WPS_24660"/>
<feature type="domain" description="B12-binding" evidence="27">
    <location>
        <begin position="728"/>
        <end position="866"/>
    </location>
</feature>
<feature type="binding site" evidence="22">
    <location>
        <position position="926"/>
    </location>
    <ligand>
        <name>S-adenosyl-L-methionine</name>
        <dbReference type="ChEBI" id="CHEBI:59789"/>
    </ligand>
</feature>
<dbReference type="InterPro" id="IPR000489">
    <property type="entry name" value="Pterin-binding_dom"/>
</dbReference>
<dbReference type="SMART" id="SM01018">
    <property type="entry name" value="B12-binding_2"/>
    <property type="match status" value="1"/>
</dbReference>
<evidence type="ECO:0000259" key="26">
    <source>
        <dbReference type="PROSITE" id="PS50974"/>
    </source>
</evidence>
<dbReference type="PANTHER" id="PTHR45833">
    <property type="entry name" value="METHIONINE SYNTHASE"/>
    <property type="match status" value="1"/>
</dbReference>
<evidence type="ECO:0000256" key="1">
    <source>
        <dbReference type="ARBA" id="ARBA00001700"/>
    </source>
</evidence>
<dbReference type="PROSITE" id="PS50972">
    <property type="entry name" value="PTERIN_BINDING"/>
    <property type="match status" value="1"/>
</dbReference>
<dbReference type="Pfam" id="PF02310">
    <property type="entry name" value="B12-binding"/>
    <property type="match status" value="1"/>
</dbReference>
<dbReference type="InterPro" id="IPR036724">
    <property type="entry name" value="Cobalamin-bd_sf"/>
</dbReference>
<feature type="binding site" evidence="22">
    <location>
        <position position="845"/>
    </location>
    <ligand>
        <name>methylcob(III)alamin</name>
        <dbReference type="ChEBI" id="CHEBI:28115"/>
    </ligand>
</feature>
<name>A0AAN1XXF9_UNVUL</name>
<dbReference type="Pfam" id="PF02607">
    <property type="entry name" value="B12-binding_2"/>
    <property type="match status" value="1"/>
</dbReference>
<dbReference type="GO" id="GO:0031419">
    <property type="term" value="F:cobalamin binding"/>
    <property type="evidence" value="ECO:0007669"/>
    <property type="project" value="UniProtKB-UniRule"/>
</dbReference>
<dbReference type="Gene3D" id="1.10.1240.10">
    <property type="entry name" value="Methionine synthase domain"/>
    <property type="match status" value="1"/>
</dbReference>
<dbReference type="Gene3D" id="3.20.20.20">
    <property type="entry name" value="Dihydropteroate synthase-like"/>
    <property type="match status" value="1"/>
</dbReference>
<dbReference type="InterPro" id="IPR036594">
    <property type="entry name" value="Meth_synthase_dom"/>
</dbReference>
<dbReference type="PROSITE" id="PS51332">
    <property type="entry name" value="B12_BINDING"/>
    <property type="match status" value="1"/>
</dbReference>
<dbReference type="NCBIfam" id="TIGR02082">
    <property type="entry name" value="metH"/>
    <property type="match status" value="1"/>
</dbReference>
<dbReference type="SUPFAM" id="SSF56507">
    <property type="entry name" value="Methionine synthase activation domain-like"/>
    <property type="match status" value="1"/>
</dbReference>
<evidence type="ECO:0000256" key="4">
    <source>
        <dbReference type="ARBA" id="ARBA00005178"/>
    </source>
</evidence>
<keyword evidence="8 20" id="KW-0489">Methyltransferase</keyword>
<dbReference type="PROSITE" id="PS50970">
    <property type="entry name" value="HCY"/>
    <property type="match status" value="1"/>
</dbReference>
<keyword evidence="13 20" id="KW-0479">Metal-binding</keyword>
<feature type="binding site" evidence="22">
    <location>
        <begin position="738"/>
        <end position="742"/>
    </location>
    <ligand>
        <name>methylcob(III)alamin</name>
        <dbReference type="ChEBI" id="CHEBI:28115"/>
    </ligand>
</feature>
<evidence type="ECO:0000259" key="27">
    <source>
        <dbReference type="PROSITE" id="PS51332"/>
    </source>
</evidence>
<evidence type="ECO:0000256" key="22">
    <source>
        <dbReference type="PIRSR" id="PIRSR000381-2"/>
    </source>
</evidence>
<evidence type="ECO:0000256" key="17">
    <source>
        <dbReference type="ARBA" id="ARBA00023285"/>
    </source>
</evidence>
<evidence type="ECO:0000256" key="8">
    <source>
        <dbReference type="ARBA" id="ARBA00022603"/>
    </source>
</evidence>
<evidence type="ECO:0000256" key="14">
    <source>
        <dbReference type="ARBA" id="ARBA00022737"/>
    </source>
</evidence>
<sequence length="1161" mass="125261">MAEYLTALRERVLLFDGAMGTQLMAQHLRDEDFGGAAYHGCNEALVLTRPDLIEAIHRDYFAAGADVVETDSFTASRLKLDEYGLGAKTREINLAAAQLARRAADAFATPERPRFVAGALGPTGMLISSSDPALSKITFDQLADLYQEQAAALIEGGVDLLLLETSQDLLEMKAAIAGIVRGFDAGVRRVPIQAQATLDVTGRMLLGTDIAAVCATLDALPIDVIGLNCSTGPTHMRDPIRYLVEHSRCFVSVIPNAGLPKMGPKGETIYPETPDEMGRELSSFVGELGVNAIGGCCGTTPEHIAAFRSGLDALAASGRRPRIPDPQPLQLAASAMTAVALRQEGTVLLIGERVNSQGSRKIKRLLLADDYDEITLVARGQVEGGAHLLDVCTALTERTDEDVQMATIVKRLAQSVEAPLVIDSTEPKVIEAALKIYAGRPVVNSIHLENGRVKIDSVMPLVKEAGAAVVALTIDEAGMAKTAQRKLEVAQRIHDIVVHEYGLPAGALIFDDLTFTLATGDTEYIDSAVETIEGIRAIKRELPGVLTSLGVSNVSFGLKPAARHVLNSVMLHHCVEAGLDMAIVNAAEITPYAEIDAYERELCDDLVLNRRPDALQRVIEHFEAKVVTGGGASAAVEDDTDQPVEVRIHQAILRRRKDGIEAKIDEALARRDPVDVLNNVLLPAMKEVGDKFGAGELILPFVLQSAEVMKKAVAHLEQFLERKEGVTKGVIVLATVFGDVHDIGKNLVGTILSNNGYTVHDLGKQVRVGTILDKAVEVNADAIGLSALLVSTSKQMPTLVKEQVSRGLEYPVVIGGAAINRDFGRRTAFAPDRFFEPGVFYAKDAFEGLELLDALTDDVSRAALVERLRGEAETLRAKDTGTHAASATAGLTARPELGDADVPAPPFFGARTVKHVDVRELWPCFDLRSLYRLSWGAANTKGDEFDRLVAAEFEPRLRRYQSLAESGALLAPRVVYGYFPAAGSGDDVIVYDPQDRAREIARFTFARQAGGEHLCLADYLREPDGGAASDVIALQVVTMGNEPAERIEALQARNDYSEAYFLHGFSVQSAEALAERTHQRVRDELGLSGERGKRYSWGYGACPDLSQHELVWKLLDVEKAIGASLTAAHQIMPEQSTAAIVIHHPRAAYFNAAAVRELAAV</sequence>
<dbReference type="PROSITE" id="PS51337">
    <property type="entry name" value="B12_BINDING_NTER"/>
    <property type="match status" value="1"/>
</dbReference>
<feature type="domain" description="Hcy-binding" evidence="24">
    <location>
        <begin position="1"/>
        <end position="311"/>
    </location>
</feature>
<feature type="domain" description="B12-binding N-terminal" evidence="28">
    <location>
        <begin position="635"/>
        <end position="728"/>
    </location>
</feature>
<comment type="function">
    <text evidence="18 20">Catalyzes the transfer of a methyl group from methyl-cobalamin to homocysteine, yielding enzyme-bound cob(I)alamin and methionine. Subsequently, remethylates the cofactor using methyltetrahydrofolate.</text>
</comment>
<evidence type="ECO:0000256" key="7">
    <source>
        <dbReference type="ARBA" id="ARBA00013998"/>
    </source>
</evidence>
<dbReference type="PROSITE" id="PS50974">
    <property type="entry name" value="ADOMET_ACTIVATION"/>
    <property type="match status" value="1"/>
</dbReference>
<dbReference type="InterPro" id="IPR037010">
    <property type="entry name" value="VitB12-dep_Met_synth_activ_sf"/>
</dbReference>
<dbReference type="Gene3D" id="3.40.50.280">
    <property type="entry name" value="Cobalamin-binding domain"/>
    <property type="match status" value="1"/>
</dbReference>
<feature type="binding site" evidence="22">
    <location>
        <position position="786"/>
    </location>
    <ligand>
        <name>methylcob(III)alamin</name>
        <dbReference type="ChEBI" id="CHEBI:28115"/>
    </ligand>
</feature>
<dbReference type="Pfam" id="PF02574">
    <property type="entry name" value="S-methyl_trans"/>
    <property type="match status" value="1"/>
</dbReference>
<dbReference type="GO" id="GO:0046653">
    <property type="term" value="P:tetrahydrofolate metabolic process"/>
    <property type="evidence" value="ECO:0007669"/>
    <property type="project" value="TreeGrafter"/>
</dbReference>
<evidence type="ECO:0000313" key="30">
    <source>
        <dbReference type="Proteomes" id="UP001317532"/>
    </source>
</evidence>
<evidence type="ECO:0000313" key="29">
    <source>
        <dbReference type="EMBL" id="BDE07190.1"/>
    </source>
</evidence>
<dbReference type="InterPro" id="IPR006158">
    <property type="entry name" value="Cobalamin-bd"/>
</dbReference>
<dbReference type="InterPro" id="IPR011005">
    <property type="entry name" value="Dihydropteroate_synth-like_sf"/>
</dbReference>
<dbReference type="SUPFAM" id="SSF47644">
    <property type="entry name" value="Methionine synthase domain"/>
    <property type="match status" value="1"/>
</dbReference>
<dbReference type="EMBL" id="AP025523">
    <property type="protein sequence ID" value="BDE07190.1"/>
    <property type="molecule type" value="Genomic_DNA"/>
</dbReference>
<dbReference type="PIRSF" id="PIRSF000381">
    <property type="entry name" value="MetH"/>
    <property type="match status" value="1"/>
</dbReference>
<proteinExistence type="inferred from homology"/>
<keyword evidence="30" id="KW-1185">Reference proteome</keyword>
<comment type="domain">
    <text evidence="20">Modular enzyme with four functionally distinct domains. The isolated Hcy-binding domain catalyzes methyl transfer from free methylcobalamin to homocysteine. The Hcy-binding domain in association with the pterin-binding domain catalyzes the methylation of cob(I)alamin by methyltetrahydrofolate and the methylation of homocysteine. The B12-binding domain binds the cofactor. The AdoMet activation domain binds S-adenosyl-L-methionine. Under aerobic conditions cob(I)alamin can be converted to inactive cob(II)alamin. Reductive methylation by S-adenosyl-L-methionine and flavodoxin regenerates methylcobalamin.</text>
</comment>
<dbReference type="InterPro" id="IPR011822">
    <property type="entry name" value="MetH"/>
</dbReference>
<keyword evidence="15 20" id="KW-0862">Zinc</keyword>
<evidence type="ECO:0000259" key="25">
    <source>
        <dbReference type="PROSITE" id="PS50972"/>
    </source>
</evidence>
<dbReference type="Gene3D" id="3.10.196.10">
    <property type="entry name" value="Vitamin B12-dependent methionine synthase, activation domain"/>
    <property type="match status" value="1"/>
</dbReference>
<gene>
    <name evidence="29" type="ORF">WPS_24660</name>
</gene>
<comment type="cofactor">
    <cofactor evidence="3 20 21">
        <name>methylcob(III)alamin</name>
        <dbReference type="ChEBI" id="CHEBI:28115"/>
    </cofactor>
</comment>
<dbReference type="InterPro" id="IPR003759">
    <property type="entry name" value="Cbl-bd_cap"/>
</dbReference>
<dbReference type="FunFam" id="3.20.20.20:FF:000007">
    <property type="entry name" value="Methionine synthase"/>
    <property type="match status" value="1"/>
</dbReference>
<comment type="similarity">
    <text evidence="5">Belongs to the vitamin-B12 dependent methionine synthase family.</text>
</comment>
<dbReference type="GO" id="GO:0008270">
    <property type="term" value="F:zinc ion binding"/>
    <property type="evidence" value="ECO:0007669"/>
    <property type="project" value="UniProtKB-UniRule"/>
</dbReference>
<keyword evidence="16 20" id="KW-0486">Methionine biosynthesis</keyword>
<feature type="domain" description="AdoMet activation" evidence="26">
    <location>
        <begin position="879"/>
        <end position="1161"/>
    </location>
</feature>
<dbReference type="InterPro" id="IPR003726">
    <property type="entry name" value="HCY_dom"/>
</dbReference>
<evidence type="ECO:0000256" key="13">
    <source>
        <dbReference type="ARBA" id="ARBA00022723"/>
    </source>
</evidence>
<keyword evidence="11 20" id="KW-0808">Transferase</keyword>
<feature type="domain" description="Pterin-binding" evidence="25">
    <location>
        <begin position="347"/>
        <end position="604"/>
    </location>
</feature>
<comment type="catalytic activity">
    <reaction evidence="1 20">
        <text>(6S)-5-methyl-5,6,7,8-tetrahydrofolate + L-homocysteine = (6S)-5,6,7,8-tetrahydrofolate + L-methionine</text>
        <dbReference type="Rhea" id="RHEA:11172"/>
        <dbReference type="ChEBI" id="CHEBI:18608"/>
        <dbReference type="ChEBI" id="CHEBI:57453"/>
        <dbReference type="ChEBI" id="CHEBI:57844"/>
        <dbReference type="ChEBI" id="CHEBI:58199"/>
        <dbReference type="EC" id="2.1.1.13"/>
    </reaction>
</comment>
<evidence type="ECO:0000256" key="10">
    <source>
        <dbReference type="ARBA" id="ARBA00022628"/>
    </source>
</evidence>
<evidence type="ECO:0000256" key="23">
    <source>
        <dbReference type="PROSITE-ProRule" id="PRU00333"/>
    </source>
</evidence>
<keyword evidence="14" id="KW-0677">Repeat</keyword>
<evidence type="ECO:0000256" key="16">
    <source>
        <dbReference type="ARBA" id="ARBA00023167"/>
    </source>
</evidence>
<evidence type="ECO:0000259" key="24">
    <source>
        <dbReference type="PROSITE" id="PS50970"/>
    </source>
</evidence>
<organism evidence="29 30">
    <name type="scientific">Vulcanimicrobium alpinum</name>
    <dbReference type="NCBI Taxonomy" id="3016050"/>
    <lineage>
        <taxon>Bacteria</taxon>
        <taxon>Bacillati</taxon>
        <taxon>Vulcanimicrobiota</taxon>
        <taxon>Vulcanimicrobiia</taxon>
        <taxon>Vulcanimicrobiales</taxon>
        <taxon>Vulcanimicrobiaceae</taxon>
        <taxon>Vulcanimicrobium</taxon>
    </lineage>
</organism>
<keyword evidence="10 20" id="KW-0846">Cobalamin</keyword>
<dbReference type="Pfam" id="PF02965">
    <property type="entry name" value="Met_synt_B12"/>
    <property type="match status" value="1"/>
</dbReference>
<feature type="binding site" evidence="21 23">
    <location>
        <position position="296"/>
    </location>
    <ligand>
        <name>Zn(2+)</name>
        <dbReference type="ChEBI" id="CHEBI:29105"/>
    </ligand>
</feature>
<evidence type="ECO:0000256" key="19">
    <source>
        <dbReference type="NCBIfam" id="TIGR02082"/>
    </source>
</evidence>
<dbReference type="InterPro" id="IPR004223">
    <property type="entry name" value="VitB12-dep_Met_synth_activ_dom"/>
</dbReference>
<dbReference type="FunFam" id="3.20.20.330:FF:000001">
    <property type="entry name" value="Methionine synthase"/>
    <property type="match status" value="1"/>
</dbReference>
<dbReference type="GO" id="GO:0005829">
    <property type="term" value="C:cytosol"/>
    <property type="evidence" value="ECO:0007669"/>
    <property type="project" value="TreeGrafter"/>
</dbReference>
<dbReference type="EC" id="2.1.1.13" evidence="6 19"/>
<dbReference type="GO" id="GO:0050667">
    <property type="term" value="P:homocysteine metabolic process"/>
    <property type="evidence" value="ECO:0007669"/>
    <property type="project" value="TreeGrafter"/>
</dbReference>
<feature type="binding site" description="axial binding residue" evidence="21">
    <location>
        <position position="741"/>
    </location>
    <ligand>
        <name>methylcob(III)alamin</name>
        <dbReference type="ChEBI" id="CHEBI:28115"/>
    </ligand>
    <ligandPart>
        <name>Co</name>
        <dbReference type="ChEBI" id="CHEBI:27638"/>
    </ligandPart>
</feature>
<accession>A0AAN1XXF9</accession>
<protein>
    <recommendedName>
        <fullName evidence="7 19">Methionine synthase</fullName>
        <ecNumber evidence="6 19">2.1.1.13</ecNumber>
    </recommendedName>
    <alternativeName>
        <fullName evidence="20">5-methyltetrahydrofolate--homocysteine methyltransferase</fullName>
    </alternativeName>
</protein>
<comment type="pathway">
    <text evidence="4 20">Amino-acid biosynthesis; L-methionine biosynthesis via de novo pathway; L-methionine from L-homocysteine (MetH route): step 1/1.</text>
</comment>
<keyword evidence="12 20" id="KW-0949">S-adenosyl-L-methionine</keyword>
<evidence type="ECO:0000256" key="2">
    <source>
        <dbReference type="ARBA" id="ARBA00001947"/>
    </source>
</evidence>
<dbReference type="Gene3D" id="3.20.20.330">
    <property type="entry name" value="Homocysteine-binding-like domain"/>
    <property type="match status" value="1"/>
</dbReference>
<keyword evidence="9 20" id="KW-0028">Amino-acid biosynthesis</keyword>
<dbReference type="AlphaFoldDB" id="A0AAN1XXF9"/>
<evidence type="ECO:0000256" key="5">
    <source>
        <dbReference type="ARBA" id="ARBA00010398"/>
    </source>
</evidence>
<keyword evidence="17 20" id="KW-0170">Cobalt</keyword>
<feature type="binding site" evidence="22">
    <location>
        <begin position="1149"/>
        <end position="1150"/>
    </location>
    <ligand>
        <name>S-adenosyl-L-methionine</name>
        <dbReference type="ChEBI" id="CHEBI:59789"/>
    </ligand>
</feature>
<evidence type="ECO:0000256" key="15">
    <source>
        <dbReference type="ARBA" id="ARBA00022833"/>
    </source>
</evidence>
<dbReference type="SUPFAM" id="SSF82282">
    <property type="entry name" value="Homocysteine S-methyltransferase"/>
    <property type="match status" value="1"/>
</dbReference>
<dbReference type="SUPFAM" id="SSF52242">
    <property type="entry name" value="Cobalamin (vitamin B12)-binding domain"/>
    <property type="match status" value="1"/>
</dbReference>
<dbReference type="Pfam" id="PF00809">
    <property type="entry name" value="Pterin_bind"/>
    <property type="match status" value="1"/>
</dbReference>
<evidence type="ECO:0000256" key="20">
    <source>
        <dbReference type="PIRNR" id="PIRNR000381"/>
    </source>
</evidence>
<dbReference type="GO" id="GO:0032259">
    <property type="term" value="P:methylation"/>
    <property type="evidence" value="ECO:0007669"/>
    <property type="project" value="UniProtKB-KW"/>
</dbReference>